<feature type="transmembrane region" description="Helical" evidence="3">
    <location>
        <begin position="88"/>
        <end position="106"/>
    </location>
</feature>
<dbReference type="SMART" id="SM00267">
    <property type="entry name" value="GGDEF"/>
    <property type="match status" value="1"/>
</dbReference>
<evidence type="ECO:0000259" key="4">
    <source>
        <dbReference type="PROSITE" id="PS50887"/>
    </source>
</evidence>
<sequence>MPNTLATSFHTGPDAPTGEACEAQLQQGFRQLRFAPALEAQYQRLVVAEAQQPALIITLAALIIWGGFAIFDVVRLDLYATWPPAPDIMVLLGARWLALLLACLLPRLIRPELLEAKAFTVYLLLCLAVALTAVIYKANGIPSADIAQIVLVMAAFLPIGLRFYRALAASIAMLAFTTIAGVSVLPPDLWQGQMMLLAVMIMAVPVAAMGAYLREYAHRRQFLLGAILLHQAQFDPLTDLANRRLFQRHAAAAIAHAGRTDEPLVLAVIDIDHFKAFNDRFGHNAGDEALRQVANVIGDTARRPMDMAARLGGEEFAVLLYGTGLDHARSILETMRNNIGRIALPTGASLSVSIGATALDGLETLDQIYDRADNLLYASKNDGRDRITLG</sequence>
<dbReference type="RefSeq" id="WP_157290230.1">
    <property type="nucleotide sequence ID" value="NZ_WQRF01000002.1"/>
</dbReference>
<feature type="transmembrane region" description="Helical" evidence="3">
    <location>
        <begin position="118"/>
        <end position="136"/>
    </location>
</feature>
<organism evidence="5 6">
    <name type="scientific">Devosia marina</name>
    <dbReference type="NCBI Taxonomy" id="2683198"/>
    <lineage>
        <taxon>Bacteria</taxon>
        <taxon>Pseudomonadati</taxon>
        <taxon>Pseudomonadota</taxon>
        <taxon>Alphaproteobacteria</taxon>
        <taxon>Hyphomicrobiales</taxon>
        <taxon>Devosiaceae</taxon>
        <taxon>Devosia</taxon>
    </lineage>
</organism>
<dbReference type="EMBL" id="WQRF01000002">
    <property type="protein sequence ID" value="MVS99392.1"/>
    <property type="molecule type" value="Genomic_DNA"/>
</dbReference>
<dbReference type="NCBIfam" id="TIGR00254">
    <property type="entry name" value="GGDEF"/>
    <property type="match status" value="1"/>
</dbReference>
<dbReference type="GO" id="GO:1902201">
    <property type="term" value="P:negative regulation of bacterial-type flagellum-dependent cell motility"/>
    <property type="evidence" value="ECO:0007669"/>
    <property type="project" value="TreeGrafter"/>
</dbReference>
<keyword evidence="6" id="KW-1185">Reference proteome</keyword>
<evidence type="ECO:0000256" key="3">
    <source>
        <dbReference type="SAM" id="Phobius"/>
    </source>
</evidence>
<dbReference type="GO" id="GO:0005886">
    <property type="term" value="C:plasma membrane"/>
    <property type="evidence" value="ECO:0007669"/>
    <property type="project" value="TreeGrafter"/>
</dbReference>
<dbReference type="Gene3D" id="3.30.70.270">
    <property type="match status" value="1"/>
</dbReference>
<feature type="transmembrane region" description="Helical" evidence="3">
    <location>
        <begin position="166"/>
        <end position="186"/>
    </location>
</feature>
<dbReference type="EC" id="2.7.7.65" evidence="1"/>
<evidence type="ECO:0000313" key="6">
    <source>
        <dbReference type="Proteomes" id="UP000438106"/>
    </source>
</evidence>
<feature type="transmembrane region" description="Helical" evidence="3">
    <location>
        <begin position="54"/>
        <end position="76"/>
    </location>
</feature>
<feature type="transmembrane region" description="Helical" evidence="3">
    <location>
        <begin position="142"/>
        <end position="159"/>
    </location>
</feature>
<dbReference type="InterPro" id="IPR000160">
    <property type="entry name" value="GGDEF_dom"/>
</dbReference>
<accession>A0A7X3FSD3</accession>
<dbReference type="AlphaFoldDB" id="A0A7X3FSD3"/>
<name>A0A7X3FSD3_9HYPH</name>
<dbReference type="InterPro" id="IPR050469">
    <property type="entry name" value="Diguanylate_Cyclase"/>
</dbReference>
<comment type="catalytic activity">
    <reaction evidence="2">
        <text>2 GTP = 3',3'-c-di-GMP + 2 diphosphate</text>
        <dbReference type="Rhea" id="RHEA:24898"/>
        <dbReference type="ChEBI" id="CHEBI:33019"/>
        <dbReference type="ChEBI" id="CHEBI:37565"/>
        <dbReference type="ChEBI" id="CHEBI:58805"/>
        <dbReference type="EC" id="2.7.7.65"/>
    </reaction>
</comment>
<dbReference type="InterPro" id="IPR029787">
    <property type="entry name" value="Nucleotide_cyclase"/>
</dbReference>
<dbReference type="SUPFAM" id="SSF55073">
    <property type="entry name" value="Nucleotide cyclase"/>
    <property type="match status" value="1"/>
</dbReference>
<protein>
    <recommendedName>
        <fullName evidence="1">diguanylate cyclase</fullName>
        <ecNumber evidence="1">2.7.7.65</ecNumber>
    </recommendedName>
</protein>
<dbReference type="InterPro" id="IPR043128">
    <property type="entry name" value="Rev_trsase/Diguanyl_cyclase"/>
</dbReference>
<feature type="transmembrane region" description="Helical" evidence="3">
    <location>
        <begin position="192"/>
        <end position="213"/>
    </location>
</feature>
<proteinExistence type="predicted"/>
<reference evidence="5 6" key="1">
    <citation type="submission" date="2019-12" db="EMBL/GenBank/DDBJ databases">
        <title>Devosia maris sp. nov., isolated from the deep seawater.</title>
        <authorList>
            <person name="Liu Y."/>
        </authorList>
    </citation>
    <scope>NUCLEOTIDE SEQUENCE [LARGE SCALE GENOMIC DNA]</scope>
    <source>
        <strain evidence="5 6">L53-10-65</strain>
    </source>
</reference>
<dbReference type="FunFam" id="3.30.70.270:FF:000001">
    <property type="entry name" value="Diguanylate cyclase domain protein"/>
    <property type="match status" value="1"/>
</dbReference>
<evidence type="ECO:0000313" key="5">
    <source>
        <dbReference type="EMBL" id="MVS99392.1"/>
    </source>
</evidence>
<keyword evidence="3" id="KW-0812">Transmembrane</keyword>
<dbReference type="CDD" id="cd01949">
    <property type="entry name" value="GGDEF"/>
    <property type="match status" value="1"/>
</dbReference>
<dbReference type="PROSITE" id="PS50887">
    <property type="entry name" value="GGDEF"/>
    <property type="match status" value="1"/>
</dbReference>
<dbReference type="Pfam" id="PF00990">
    <property type="entry name" value="GGDEF"/>
    <property type="match status" value="1"/>
</dbReference>
<evidence type="ECO:0000256" key="1">
    <source>
        <dbReference type="ARBA" id="ARBA00012528"/>
    </source>
</evidence>
<dbReference type="Proteomes" id="UP000438106">
    <property type="component" value="Unassembled WGS sequence"/>
</dbReference>
<gene>
    <name evidence="5" type="ORF">GO014_10200</name>
</gene>
<dbReference type="PANTHER" id="PTHR45138:SF9">
    <property type="entry name" value="DIGUANYLATE CYCLASE DGCM-RELATED"/>
    <property type="match status" value="1"/>
</dbReference>
<keyword evidence="3" id="KW-1133">Transmembrane helix</keyword>
<keyword evidence="3" id="KW-0472">Membrane</keyword>
<evidence type="ECO:0000256" key="2">
    <source>
        <dbReference type="ARBA" id="ARBA00034247"/>
    </source>
</evidence>
<comment type="caution">
    <text evidence="5">The sequence shown here is derived from an EMBL/GenBank/DDBJ whole genome shotgun (WGS) entry which is preliminary data.</text>
</comment>
<feature type="domain" description="GGDEF" evidence="4">
    <location>
        <begin position="262"/>
        <end position="390"/>
    </location>
</feature>
<dbReference type="PANTHER" id="PTHR45138">
    <property type="entry name" value="REGULATORY COMPONENTS OF SENSORY TRANSDUCTION SYSTEM"/>
    <property type="match status" value="1"/>
</dbReference>
<dbReference type="GO" id="GO:0052621">
    <property type="term" value="F:diguanylate cyclase activity"/>
    <property type="evidence" value="ECO:0007669"/>
    <property type="project" value="UniProtKB-EC"/>
</dbReference>
<dbReference type="GO" id="GO:0043709">
    <property type="term" value="P:cell adhesion involved in single-species biofilm formation"/>
    <property type="evidence" value="ECO:0007669"/>
    <property type="project" value="TreeGrafter"/>
</dbReference>